<reference evidence="13" key="1">
    <citation type="submission" date="2016-09" db="EMBL/GenBank/DDBJ databases">
        <authorList>
            <person name="Hebert L."/>
            <person name="Moumen B."/>
        </authorList>
    </citation>
    <scope>NUCLEOTIDE SEQUENCE [LARGE SCALE GENOMIC DNA]</scope>
    <source>
        <strain evidence="13">OVI</strain>
    </source>
</reference>
<evidence type="ECO:0000256" key="5">
    <source>
        <dbReference type="ARBA" id="ARBA00022729"/>
    </source>
</evidence>
<dbReference type="GO" id="GO:0098552">
    <property type="term" value="C:side of membrane"/>
    <property type="evidence" value="ECO:0007669"/>
    <property type="project" value="UniProtKB-KW"/>
</dbReference>
<dbReference type="RefSeq" id="XP_067083480.1">
    <property type="nucleotide sequence ID" value="XM_067227379.1"/>
</dbReference>
<gene>
    <name evidence="13" type="ORF">TEOVI_000532900</name>
</gene>
<dbReference type="InterPro" id="IPR025932">
    <property type="entry name" value="Trypano_VSG_B_N_dom"/>
</dbReference>
<keyword evidence="7" id="KW-0325">Glycoprotein</keyword>
<keyword evidence="8" id="KW-0449">Lipoprotein</keyword>
<evidence type="ECO:0000256" key="6">
    <source>
        <dbReference type="ARBA" id="ARBA00023136"/>
    </source>
</evidence>
<comment type="subcellular location">
    <subcellularLocation>
        <location evidence="2">Cell membrane</location>
        <topology evidence="2">Lipid-anchor</topology>
        <topology evidence="2">GPI-anchor</topology>
    </subcellularLocation>
</comment>
<feature type="coiled-coil region" evidence="9">
    <location>
        <begin position="7"/>
        <end position="39"/>
    </location>
</feature>
<proteinExistence type="predicted"/>
<dbReference type="VEuPathDB" id="TriTrypDB:TEOVI_000532900"/>
<dbReference type="AlphaFoldDB" id="A0A1G4IKF1"/>
<feature type="domain" description="Trypanosome variant surface glycoprotein B-type N-terminal" evidence="12">
    <location>
        <begin position="9"/>
        <end position="229"/>
    </location>
</feature>
<dbReference type="Pfam" id="PF10659">
    <property type="entry name" value="Trypan_glycop_C"/>
    <property type="match status" value="1"/>
</dbReference>
<dbReference type="GeneID" id="92379269"/>
<evidence type="ECO:0000259" key="11">
    <source>
        <dbReference type="Pfam" id="PF10659"/>
    </source>
</evidence>
<dbReference type="InterPro" id="IPR019609">
    <property type="entry name" value="Variant_surf_glycoprt_trypan_C"/>
</dbReference>
<feature type="region of interest" description="Disordered" evidence="10">
    <location>
        <begin position="291"/>
        <end position="322"/>
    </location>
</feature>
<evidence type="ECO:0000256" key="10">
    <source>
        <dbReference type="SAM" id="MobiDB-lite"/>
    </source>
</evidence>
<dbReference type="Pfam" id="PF13206">
    <property type="entry name" value="VSG_B"/>
    <property type="match status" value="1"/>
</dbReference>
<accession>A0A1G4IKF1</accession>
<keyword evidence="6" id="KW-0472">Membrane</keyword>
<evidence type="ECO:0000256" key="9">
    <source>
        <dbReference type="SAM" id="Coils"/>
    </source>
</evidence>
<evidence type="ECO:0000256" key="2">
    <source>
        <dbReference type="ARBA" id="ARBA00004609"/>
    </source>
</evidence>
<keyword evidence="5" id="KW-0732">Signal</keyword>
<dbReference type="GO" id="GO:0005886">
    <property type="term" value="C:plasma membrane"/>
    <property type="evidence" value="ECO:0007669"/>
    <property type="project" value="UniProtKB-SubCell"/>
</dbReference>
<evidence type="ECO:0000256" key="3">
    <source>
        <dbReference type="ARBA" id="ARBA00022475"/>
    </source>
</evidence>
<evidence type="ECO:0000313" key="13">
    <source>
        <dbReference type="EMBL" id="SCU73058.1"/>
    </source>
</evidence>
<keyword evidence="14" id="KW-1185">Reference proteome</keyword>
<evidence type="ECO:0000256" key="1">
    <source>
        <dbReference type="ARBA" id="ARBA00002523"/>
    </source>
</evidence>
<name>A0A1G4IKF1_TRYEQ</name>
<evidence type="ECO:0000256" key="7">
    <source>
        <dbReference type="ARBA" id="ARBA00023180"/>
    </source>
</evidence>
<evidence type="ECO:0000256" key="4">
    <source>
        <dbReference type="ARBA" id="ARBA00022622"/>
    </source>
</evidence>
<comment type="caution">
    <text evidence="13">The sequence shown here is derived from an EMBL/GenBank/DDBJ whole genome shotgun (WGS) entry which is preliminary data.</text>
</comment>
<evidence type="ECO:0000259" key="12">
    <source>
        <dbReference type="Pfam" id="PF13206"/>
    </source>
</evidence>
<protein>
    <submittedName>
        <fullName evidence="13">Variant surface glycoprotein (VSG), putative</fullName>
    </submittedName>
</protein>
<feature type="domain" description="Trypanosome variant surface glycoprotein C-terminal" evidence="11">
    <location>
        <begin position="267"/>
        <end position="339"/>
    </location>
</feature>
<keyword evidence="9" id="KW-0175">Coiled coil</keyword>
<evidence type="ECO:0000313" key="14">
    <source>
        <dbReference type="Proteomes" id="UP000195570"/>
    </source>
</evidence>
<dbReference type="EMBL" id="CZPT02001982">
    <property type="protein sequence ID" value="SCU73058.1"/>
    <property type="molecule type" value="Genomic_DNA"/>
</dbReference>
<dbReference type="Proteomes" id="UP000195570">
    <property type="component" value="Unassembled WGS sequence"/>
</dbReference>
<comment type="function">
    <text evidence="1">VSG forms a coat on the surface of the parasite. The trypanosome evades the immune response of the host by expressing a series of antigenically distinct VSGs from an estimated 1000 VSG genes.</text>
</comment>
<keyword evidence="4" id="KW-0336">GPI-anchor</keyword>
<evidence type="ECO:0000256" key="8">
    <source>
        <dbReference type="ARBA" id="ARBA00023288"/>
    </source>
</evidence>
<keyword evidence="3" id="KW-1003">Cell membrane</keyword>
<organism evidence="13 14">
    <name type="scientific">Trypanosoma equiperdum</name>
    <dbReference type="NCBI Taxonomy" id="5694"/>
    <lineage>
        <taxon>Eukaryota</taxon>
        <taxon>Discoba</taxon>
        <taxon>Euglenozoa</taxon>
        <taxon>Kinetoplastea</taxon>
        <taxon>Metakinetoplastina</taxon>
        <taxon>Trypanosomatida</taxon>
        <taxon>Trypanosomatidae</taxon>
        <taxon>Trypanosoma</taxon>
    </lineage>
</organism>
<sequence length="339" mass="35660">MSYDRLCSKQAARAQQLIEEMASAKREEQNEDAKQAQRLLKQAAYGDANKARSALTAADIFGSGCDTTTSNCCDNTASKQATTTVAAVQLCVCAAGSAVTDVCLNPNVALSQWNNGKTGAPAAWQAIAAHCSGKAVVNEPEQLLEQTVTEILSSLHLNGNALYLGAYVTTSCGADQTSGFCVKYGSDNSGNMATVEGQPWLQKIQQVIAGLRKSHQGSEKAKQIKARLAKLVDEIKTEVSLAKTLPDQQPETAALPVTAVAAAGESCSTHNTNKTCTEKGCKWKGTDETTGTCEADETKGTTQTSAVGTGKEGTAGTNSEAKKCSEKTKQEECKDGCKW</sequence>